<proteinExistence type="predicted"/>
<organism evidence="1 2">
    <name type="scientific">Bifidobacterium pullorum subsp. gallinarum</name>
    <dbReference type="NCBI Taxonomy" id="78344"/>
    <lineage>
        <taxon>Bacteria</taxon>
        <taxon>Bacillati</taxon>
        <taxon>Actinomycetota</taxon>
        <taxon>Actinomycetes</taxon>
        <taxon>Bifidobacteriales</taxon>
        <taxon>Bifidobacteriaceae</taxon>
        <taxon>Bifidobacterium</taxon>
    </lineage>
</organism>
<evidence type="ECO:0000313" key="2">
    <source>
        <dbReference type="Proteomes" id="UP000029046"/>
    </source>
</evidence>
<accession>A0A087AMD1</accession>
<dbReference type="Proteomes" id="UP000029046">
    <property type="component" value="Unassembled WGS sequence"/>
</dbReference>
<dbReference type="AlphaFoldDB" id="A0A087AMD1"/>
<dbReference type="eggNOG" id="ENOG5032SDR">
    <property type="taxonomic scope" value="Bacteria"/>
</dbReference>
<evidence type="ECO:0008006" key="3">
    <source>
        <dbReference type="Google" id="ProtNLM"/>
    </source>
</evidence>
<evidence type="ECO:0000313" key="1">
    <source>
        <dbReference type="EMBL" id="KFI59931.1"/>
    </source>
</evidence>
<sequence length="191" mass="21544">MSELIAWGDESVQRQGGIAPTYYVGVCICGLEEDEVRRRLLAPIRKKIPKLHWRDMTRTEKRCSIPTIESLSLPHIVAAAAPLDNIKLDRARHKCLERLLPELEQQYGVTRLVLESREASQDERDLACVRGLRSRGFIRRLRVDFMPGESDARLWIPDQVLGAIGDAKRGGEGYSGLIASVHMLDVDLSDQ</sequence>
<dbReference type="OrthoDB" id="3255134at2"/>
<reference evidence="1 2" key="1">
    <citation type="submission" date="2014-03" db="EMBL/GenBank/DDBJ databases">
        <title>Genomics of Bifidobacteria.</title>
        <authorList>
            <person name="Ventura M."/>
            <person name="Milani C."/>
            <person name="Lugli G.A."/>
        </authorList>
    </citation>
    <scope>NUCLEOTIDE SEQUENCE [LARGE SCALE GENOMIC DNA]</scope>
    <source>
        <strain evidence="1 2">LMG 11586</strain>
    </source>
</reference>
<keyword evidence="2" id="KW-1185">Reference proteome</keyword>
<comment type="caution">
    <text evidence="1">The sequence shown here is derived from an EMBL/GenBank/DDBJ whole genome shotgun (WGS) entry which is preliminary data.</text>
</comment>
<protein>
    <recommendedName>
        <fullName evidence="3">DUF3800 domain-containing protein</fullName>
    </recommendedName>
</protein>
<gene>
    <name evidence="1" type="ORF">BIGA_1604</name>
</gene>
<name>A0A087AMD1_9BIFI</name>
<dbReference type="RefSeq" id="WP_033507340.1">
    <property type="nucleotide sequence ID" value="NZ_JGYX01000007.1"/>
</dbReference>
<dbReference type="EMBL" id="JGYX01000007">
    <property type="protein sequence ID" value="KFI59931.1"/>
    <property type="molecule type" value="Genomic_DNA"/>
</dbReference>